<evidence type="ECO:0000313" key="1">
    <source>
        <dbReference type="EMBL" id="SIO68131.1"/>
    </source>
</evidence>
<keyword evidence="2" id="KW-1185">Reference proteome</keyword>
<dbReference type="AlphaFoldDB" id="A0A1N6LHK3"/>
<name>A0A1N6LHK3_9BURK</name>
<dbReference type="Proteomes" id="UP000185151">
    <property type="component" value="Unassembled WGS sequence"/>
</dbReference>
<accession>A0A1N6LHK3</accession>
<reference evidence="1 2" key="1">
    <citation type="submission" date="2016-11" db="EMBL/GenBank/DDBJ databases">
        <authorList>
            <person name="Jaros S."/>
            <person name="Januszkiewicz K."/>
            <person name="Wedrychowicz H."/>
        </authorList>
    </citation>
    <scope>NUCLEOTIDE SEQUENCE [LARGE SCALE GENOMIC DNA]</scope>
    <source>
        <strain evidence="1 2">GAS95</strain>
    </source>
</reference>
<sequence length="203" mass="22531">MAAGELTLHVCPKAELRGYALPEAELVHDIRFPQSISAEAQAALRRPVNADGMPLNALHSPPHPEDIDGWMRFKAAVDAQYGAAMAQLAGQLRASVPCELHIFETMPHGGFMGAPEDRELRAEVARFVRAHLQECELSPETVAQEMEYRFCGPATYRLRAISRSFSRNWSNALSIERSSEPASGCRFRIIASSIWKVISRELS</sequence>
<proteinExistence type="predicted"/>
<protein>
    <submittedName>
        <fullName evidence="1">Uncharacterized protein</fullName>
    </submittedName>
</protein>
<organism evidence="1 2">
    <name type="scientific">Paraburkholderia phenazinium</name>
    <dbReference type="NCBI Taxonomy" id="60549"/>
    <lineage>
        <taxon>Bacteria</taxon>
        <taxon>Pseudomonadati</taxon>
        <taxon>Pseudomonadota</taxon>
        <taxon>Betaproteobacteria</taxon>
        <taxon>Burkholderiales</taxon>
        <taxon>Burkholderiaceae</taxon>
        <taxon>Paraburkholderia</taxon>
    </lineage>
</organism>
<evidence type="ECO:0000313" key="2">
    <source>
        <dbReference type="Proteomes" id="UP000185151"/>
    </source>
</evidence>
<gene>
    <name evidence="1" type="ORF">SAMN05444165_7311</name>
</gene>
<dbReference type="EMBL" id="FSRU01000003">
    <property type="protein sequence ID" value="SIO68131.1"/>
    <property type="molecule type" value="Genomic_DNA"/>
</dbReference>